<sequence>MLFRSVNALINRIHRDFGHSGFCGSGHAASCLKIVGARRGGWLGFSVSARTPIPSRSDVSPSVVATPARTETPWPQSVCKLLRVARAVSGIGCVRTDLRTIQAQVLQSLRGFVASFTPSRGRGGSYETI</sequence>
<reference evidence="2" key="1">
    <citation type="submission" date="2011-12" db="EMBL/GenBank/DDBJ databases">
        <title>The complete genome of chromosome of Sulfobacillus acidophilus DSM 10332.</title>
        <authorList>
            <person name="Lucas S."/>
            <person name="Han J."/>
            <person name="Lapidus A."/>
            <person name="Bruce D."/>
            <person name="Goodwin L."/>
            <person name="Pitluck S."/>
            <person name="Peters L."/>
            <person name="Kyrpides N."/>
            <person name="Mavromatis K."/>
            <person name="Ivanova N."/>
            <person name="Mikhailova N."/>
            <person name="Chertkov O."/>
            <person name="Saunders E."/>
            <person name="Detter J.C."/>
            <person name="Tapia R."/>
            <person name="Han C."/>
            <person name="Land M."/>
            <person name="Hauser L."/>
            <person name="Markowitz V."/>
            <person name="Cheng J.-F."/>
            <person name="Hugenholtz P."/>
            <person name="Woyke T."/>
            <person name="Wu D."/>
            <person name="Pukall R."/>
            <person name="Gehrich-Schroeter G."/>
            <person name="Schneider S."/>
            <person name="Klenk H.-P."/>
            <person name="Eisen J.A."/>
        </authorList>
    </citation>
    <scope>NUCLEOTIDE SEQUENCE [LARGE SCALE GENOMIC DNA]</scope>
    <source>
        <strain evidence="2">ATCC 700253 / DSM 10332 / NAL</strain>
    </source>
</reference>
<dbReference type="STRING" id="679936.Sulac_0452"/>
<protein>
    <submittedName>
        <fullName evidence="1">Uncharacterized protein</fullName>
    </submittedName>
</protein>
<evidence type="ECO:0000313" key="2">
    <source>
        <dbReference type="Proteomes" id="UP000005439"/>
    </source>
</evidence>
<reference evidence="1 2" key="2">
    <citation type="journal article" date="2012" name="Stand. Genomic Sci.">
        <title>Complete genome sequence of the moderately thermophilic mineral-sulfide-oxidizing firmicute Sulfobacillus acidophilus type strain (NAL(T)).</title>
        <authorList>
            <person name="Anderson I."/>
            <person name="Chertkov O."/>
            <person name="Chen A."/>
            <person name="Saunders E."/>
            <person name="Lapidus A."/>
            <person name="Nolan M."/>
            <person name="Lucas S."/>
            <person name="Hammon N."/>
            <person name="Deshpande S."/>
            <person name="Cheng J.F."/>
            <person name="Han C."/>
            <person name="Tapia R."/>
            <person name="Goodwin L.A."/>
            <person name="Pitluck S."/>
            <person name="Liolios K."/>
            <person name="Pagani I."/>
            <person name="Ivanova N."/>
            <person name="Mikhailova N."/>
            <person name="Pati A."/>
            <person name="Palaniappan K."/>
            <person name="Land M."/>
            <person name="Pan C."/>
            <person name="Rohde M."/>
            <person name="Pukall R."/>
            <person name="Goker M."/>
            <person name="Detter J.C."/>
            <person name="Woyke T."/>
            <person name="Bristow J."/>
            <person name="Eisen J.A."/>
            <person name="Markowitz V."/>
            <person name="Hugenholtz P."/>
            <person name="Kyrpides N.C."/>
            <person name="Klenk H.P."/>
            <person name="Mavromatis K."/>
        </authorList>
    </citation>
    <scope>NUCLEOTIDE SEQUENCE [LARGE SCALE GENOMIC DNA]</scope>
    <source>
        <strain evidence="2">ATCC 700253 / DSM 10332 / NAL</strain>
    </source>
</reference>
<keyword evidence="2" id="KW-1185">Reference proteome</keyword>
<dbReference type="AlphaFoldDB" id="G8TYP5"/>
<proteinExistence type="predicted"/>
<name>G8TYP5_SULAD</name>
<gene>
    <name evidence="1" type="ordered locus">Sulac_0452</name>
</gene>
<dbReference type="EMBL" id="CP003179">
    <property type="protein sequence ID" value="AEW04010.1"/>
    <property type="molecule type" value="Genomic_DNA"/>
</dbReference>
<dbReference type="KEGG" id="sap:Sulac_0452"/>
<dbReference type="HOGENOM" id="CLU_1947720_0_0_9"/>
<accession>G8TYP5</accession>
<dbReference type="Proteomes" id="UP000005439">
    <property type="component" value="Chromosome"/>
</dbReference>
<organism evidence="1 2">
    <name type="scientific">Sulfobacillus acidophilus (strain ATCC 700253 / DSM 10332 / NAL)</name>
    <dbReference type="NCBI Taxonomy" id="679936"/>
    <lineage>
        <taxon>Bacteria</taxon>
        <taxon>Bacillati</taxon>
        <taxon>Bacillota</taxon>
        <taxon>Clostridia</taxon>
        <taxon>Eubacteriales</taxon>
        <taxon>Clostridiales Family XVII. Incertae Sedis</taxon>
        <taxon>Sulfobacillus</taxon>
    </lineage>
</organism>
<evidence type="ECO:0000313" key="1">
    <source>
        <dbReference type="EMBL" id="AEW04010.1"/>
    </source>
</evidence>